<dbReference type="AlphaFoldDB" id="A0A3L9Z1R0"/>
<sequence>MLKVDIQSFSYKEQQILKDISFNLKMGDHLVILGESGCGKSTLLHLIYGLLHLEHGKIFWKKKQLRGPKHNLIPGEAFVKLVAQEYDLMPFISVSENIAAHLDRRDQESDDQRVAELLKVVDLETFERSMVKTLSGGQKQRVVLAKALANKPELLLLDEPFSSIDVFRKNALRRDLFNYLKKNEISCITATHDSEEALAFADTILILKDGKIEAYGSPEKIFREIDTPYQAGFFGEVTILPSHFFASEDVSEENKERVLLPHQLKLSKTKTNLAAIVKKSYFRGTHYLIACRFNSQDLFFEHSEKIKPELTIYLKLS</sequence>
<evidence type="ECO:0000256" key="1">
    <source>
        <dbReference type="ARBA" id="ARBA00022448"/>
    </source>
</evidence>
<dbReference type="SMART" id="SM00382">
    <property type="entry name" value="AAA"/>
    <property type="match status" value="1"/>
</dbReference>
<dbReference type="PANTHER" id="PTHR42781">
    <property type="entry name" value="SPERMIDINE/PUTRESCINE IMPORT ATP-BINDING PROTEIN POTA"/>
    <property type="match status" value="1"/>
</dbReference>
<dbReference type="PROSITE" id="PS00211">
    <property type="entry name" value="ABC_TRANSPORTER_1"/>
    <property type="match status" value="1"/>
</dbReference>
<dbReference type="InterPro" id="IPR027417">
    <property type="entry name" value="P-loop_NTPase"/>
</dbReference>
<organism evidence="5 6">
    <name type="scientific">Ulvibacter antarcticus</name>
    <dbReference type="NCBI Taxonomy" id="442714"/>
    <lineage>
        <taxon>Bacteria</taxon>
        <taxon>Pseudomonadati</taxon>
        <taxon>Bacteroidota</taxon>
        <taxon>Flavobacteriia</taxon>
        <taxon>Flavobacteriales</taxon>
        <taxon>Flavobacteriaceae</taxon>
        <taxon>Ulvibacter</taxon>
    </lineage>
</organism>
<evidence type="ECO:0000256" key="3">
    <source>
        <dbReference type="ARBA" id="ARBA00022840"/>
    </source>
</evidence>
<dbReference type="Pfam" id="PF00005">
    <property type="entry name" value="ABC_tran"/>
    <property type="match status" value="1"/>
</dbReference>
<evidence type="ECO:0000259" key="4">
    <source>
        <dbReference type="PROSITE" id="PS50893"/>
    </source>
</evidence>
<dbReference type="EMBL" id="REFC01000011">
    <property type="protein sequence ID" value="RMA66060.1"/>
    <property type="molecule type" value="Genomic_DNA"/>
</dbReference>
<keyword evidence="1" id="KW-0813">Transport</keyword>
<dbReference type="InterPro" id="IPR017871">
    <property type="entry name" value="ABC_transporter-like_CS"/>
</dbReference>
<dbReference type="InterPro" id="IPR003439">
    <property type="entry name" value="ABC_transporter-like_ATP-bd"/>
</dbReference>
<dbReference type="GO" id="GO:0005524">
    <property type="term" value="F:ATP binding"/>
    <property type="evidence" value="ECO:0007669"/>
    <property type="project" value="UniProtKB-KW"/>
</dbReference>
<evidence type="ECO:0000256" key="2">
    <source>
        <dbReference type="ARBA" id="ARBA00022741"/>
    </source>
</evidence>
<feature type="domain" description="ABC transporter" evidence="4">
    <location>
        <begin position="2"/>
        <end position="234"/>
    </location>
</feature>
<keyword evidence="6" id="KW-1185">Reference proteome</keyword>
<protein>
    <submittedName>
        <fullName evidence="5">ABC-type Fe3+/spermidine/putrescine transport system ATPase subunit</fullName>
    </submittedName>
</protein>
<dbReference type="Proteomes" id="UP000271339">
    <property type="component" value="Unassembled WGS sequence"/>
</dbReference>
<accession>A0A3L9Z1R0</accession>
<dbReference type="InterPro" id="IPR050093">
    <property type="entry name" value="ABC_SmlMolc_Importer"/>
</dbReference>
<proteinExistence type="predicted"/>
<dbReference type="OrthoDB" id="9802264at2"/>
<keyword evidence="2" id="KW-0547">Nucleotide-binding</keyword>
<dbReference type="GO" id="GO:0016887">
    <property type="term" value="F:ATP hydrolysis activity"/>
    <property type="evidence" value="ECO:0007669"/>
    <property type="project" value="InterPro"/>
</dbReference>
<dbReference type="PROSITE" id="PS50893">
    <property type="entry name" value="ABC_TRANSPORTER_2"/>
    <property type="match status" value="1"/>
</dbReference>
<dbReference type="PANTHER" id="PTHR42781:SF4">
    <property type="entry name" value="SPERMIDINE_PUTRESCINE IMPORT ATP-BINDING PROTEIN POTA"/>
    <property type="match status" value="1"/>
</dbReference>
<dbReference type="RefSeq" id="WP_121906077.1">
    <property type="nucleotide sequence ID" value="NZ_REFC01000011.1"/>
</dbReference>
<dbReference type="SUPFAM" id="SSF52540">
    <property type="entry name" value="P-loop containing nucleoside triphosphate hydrolases"/>
    <property type="match status" value="1"/>
</dbReference>
<comment type="caution">
    <text evidence="5">The sequence shown here is derived from an EMBL/GenBank/DDBJ whole genome shotgun (WGS) entry which is preliminary data.</text>
</comment>
<dbReference type="Gene3D" id="3.40.50.300">
    <property type="entry name" value="P-loop containing nucleotide triphosphate hydrolases"/>
    <property type="match status" value="1"/>
</dbReference>
<evidence type="ECO:0000313" key="5">
    <source>
        <dbReference type="EMBL" id="RMA66060.1"/>
    </source>
</evidence>
<reference evidence="5 6" key="1">
    <citation type="submission" date="2018-10" db="EMBL/GenBank/DDBJ databases">
        <title>Genomic Encyclopedia of Archaeal and Bacterial Type Strains, Phase II (KMG-II): from individual species to whole genera.</title>
        <authorList>
            <person name="Goeker M."/>
        </authorList>
    </citation>
    <scope>NUCLEOTIDE SEQUENCE [LARGE SCALE GENOMIC DNA]</scope>
    <source>
        <strain evidence="5 6">DSM 23424</strain>
    </source>
</reference>
<dbReference type="InterPro" id="IPR003593">
    <property type="entry name" value="AAA+_ATPase"/>
</dbReference>
<gene>
    <name evidence="5" type="ORF">BXY75_0478</name>
</gene>
<name>A0A3L9Z1R0_9FLAO</name>
<keyword evidence="3" id="KW-0067">ATP-binding</keyword>
<evidence type="ECO:0000313" key="6">
    <source>
        <dbReference type="Proteomes" id="UP000271339"/>
    </source>
</evidence>